<dbReference type="AlphaFoldDB" id="A0A8H6KP02"/>
<sequence>MAYPGMPGCPPTVDPALTAPPPPPPPHMHGYPFPPPSPPRPRTAEEIEMDNRRHNEYNRRFKRRWEERKERSRRRRAAYGRYFQSIFRRNQKPAESPTPEDSTSKDKEVATTPTQEVDENPAVGGSGPKQ</sequence>
<feature type="region of interest" description="Disordered" evidence="1">
    <location>
        <begin position="1"/>
        <end position="130"/>
    </location>
</feature>
<evidence type="ECO:0000256" key="1">
    <source>
        <dbReference type="SAM" id="MobiDB-lite"/>
    </source>
</evidence>
<reference evidence="2" key="1">
    <citation type="journal article" date="2020" name="Phytopathology">
        <title>Genome Sequence Resources of Colletotrichum truncatum, C. plurivorum, C. musicola, and C. sojae: Four Species Pathogenic to Soybean (Glycine max).</title>
        <authorList>
            <person name="Rogerio F."/>
            <person name="Boufleur T.R."/>
            <person name="Ciampi-Guillardi M."/>
            <person name="Sukno S.A."/>
            <person name="Thon M.R."/>
            <person name="Massola Junior N.S."/>
            <person name="Baroncelli R."/>
        </authorList>
    </citation>
    <scope>NUCLEOTIDE SEQUENCE</scope>
    <source>
        <strain evidence="2">LFN00145</strain>
    </source>
</reference>
<name>A0A8H6KP02_9PEZI</name>
<accession>A0A8H6KP02</accession>
<dbReference type="Proteomes" id="UP000654918">
    <property type="component" value="Unassembled WGS sequence"/>
</dbReference>
<proteinExistence type="predicted"/>
<feature type="compositionally biased region" description="Basic and acidic residues" evidence="1">
    <location>
        <begin position="42"/>
        <end position="70"/>
    </location>
</feature>
<evidence type="ECO:0000313" key="3">
    <source>
        <dbReference type="Proteomes" id="UP000654918"/>
    </source>
</evidence>
<organism evidence="2 3">
    <name type="scientific">Colletotrichum plurivorum</name>
    <dbReference type="NCBI Taxonomy" id="2175906"/>
    <lineage>
        <taxon>Eukaryota</taxon>
        <taxon>Fungi</taxon>
        <taxon>Dikarya</taxon>
        <taxon>Ascomycota</taxon>
        <taxon>Pezizomycotina</taxon>
        <taxon>Sordariomycetes</taxon>
        <taxon>Hypocreomycetidae</taxon>
        <taxon>Glomerellales</taxon>
        <taxon>Glomerellaceae</taxon>
        <taxon>Colletotrichum</taxon>
        <taxon>Colletotrichum orchidearum species complex</taxon>
    </lineage>
</organism>
<evidence type="ECO:0000313" key="2">
    <source>
        <dbReference type="EMBL" id="KAF6834266.1"/>
    </source>
</evidence>
<gene>
    <name evidence="2" type="ORF">CPLU01_05077</name>
</gene>
<dbReference type="EMBL" id="WIGO01000050">
    <property type="protein sequence ID" value="KAF6834266.1"/>
    <property type="molecule type" value="Genomic_DNA"/>
</dbReference>
<feature type="compositionally biased region" description="Pro residues" evidence="1">
    <location>
        <begin position="7"/>
        <end position="41"/>
    </location>
</feature>
<keyword evidence="3" id="KW-1185">Reference proteome</keyword>
<protein>
    <submittedName>
        <fullName evidence="2">Uncharacterized protein</fullName>
    </submittedName>
</protein>
<comment type="caution">
    <text evidence="2">The sequence shown here is derived from an EMBL/GenBank/DDBJ whole genome shotgun (WGS) entry which is preliminary data.</text>
</comment>